<name>A0A9W5U0A8_9BACI</name>
<accession>A0A9W5U0A8</accession>
<protein>
    <submittedName>
        <fullName evidence="2">Uncharacterized protein</fullName>
    </submittedName>
</protein>
<feature type="transmembrane region" description="Helical" evidence="1">
    <location>
        <begin position="69"/>
        <end position="95"/>
    </location>
</feature>
<evidence type="ECO:0000313" key="2">
    <source>
        <dbReference type="EMBL" id="GGB56346.1"/>
    </source>
</evidence>
<keyword evidence="1" id="KW-0812">Transmembrane</keyword>
<gene>
    <name evidence="2" type="ORF">GCM10011409_37430</name>
</gene>
<evidence type="ECO:0000256" key="1">
    <source>
        <dbReference type="SAM" id="Phobius"/>
    </source>
</evidence>
<organism evidence="2 3">
    <name type="scientific">Lentibacillus populi</name>
    <dbReference type="NCBI Taxonomy" id="1827502"/>
    <lineage>
        <taxon>Bacteria</taxon>
        <taxon>Bacillati</taxon>
        <taxon>Bacillota</taxon>
        <taxon>Bacilli</taxon>
        <taxon>Bacillales</taxon>
        <taxon>Bacillaceae</taxon>
        <taxon>Lentibacillus</taxon>
    </lineage>
</organism>
<dbReference type="Proteomes" id="UP000621492">
    <property type="component" value="Unassembled WGS sequence"/>
</dbReference>
<keyword evidence="1" id="KW-1133">Transmembrane helix</keyword>
<evidence type="ECO:0000313" key="3">
    <source>
        <dbReference type="Proteomes" id="UP000621492"/>
    </source>
</evidence>
<keyword evidence="1" id="KW-0472">Membrane</keyword>
<sequence>MSCAFHVVSLPNTLSSIIHSTLSVQVYLGAYESSVFNVAYGVWSIVLLIFSIFAVNNRDSEKIEKDKRLLGFIHTFMLCVIIFISTSMGIIWILSMRYVVYTYLSDFRVLFIVLSILGLIVYYYLMIRLLLEAIAVLRQKGGKK</sequence>
<feature type="transmembrane region" description="Helical" evidence="1">
    <location>
        <begin position="107"/>
        <end position="131"/>
    </location>
</feature>
<proteinExistence type="predicted"/>
<keyword evidence="3" id="KW-1185">Reference proteome</keyword>
<comment type="caution">
    <text evidence="2">The sequence shown here is derived from an EMBL/GenBank/DDBJ whole genome shotgun (WGS) entry which is preliminary data.</text>
</comment>
<reference evidence="2" key="2">
    <citation type="submission" date="2020-09" db="EMBL/GenBank/DDBJ databases">
        <authorList>
            <person name="Sun Q."/>
            <person name="Zhou Y."/>
        </authorList>
    </citation>
    <scope>NUCLEOTIDE SEQUENCE</scope>
    <source>
        <strain evidence="2">CGMCC 1.15454</strain>
    </source>
</reference>
<feature type="transmembrane region" description="Helical" evidence="1">
    <location>
        <begin position="39"/>
        <end position="57"/>
    </location>
</feature>
<dbReference type="EMBL" id="BMJD01000042">
    <property type="protein sequence ID" value="GGB56346.1"/>
    <property type="molecule type" value="Genomic_DNA"/>
</dbReference>
<dbReference type="AlphaFoldDB" id="A0A9W5U0A8"/>
<reference evidence="2" key="1">
    <citation type="journal article" date="2014" name="Int. J. Syst. Evol. Microbiol.">
        <title>Complete genome sequence of Corynebacterium casei LMG S-19264T (=DSM 44701T), isolated from a smear-ripened cheese.</title>
        <authorList>
            <consortium name="US DOE Joint Genome Institute (JGI-PGF)"/>
            <person name="Walter F."/>
            <person name="Albersmeier A."/>
            <person name="Kalinowski J."/>
            <person name="Ruckert C."/>
        </authorList>
    </citation>
    <scope>NUCLEOTIDE SEQUENCE</scope>
    <source>
        <strain evidence="2">CGMCC 1.15454</strain>
    </source>
</reference>